<gene>
    <name evidence="1" type="ORF">LMG18095_04436</name>
</gene>
<keyword evidence="2" id="KW-1185">Reference proteome</keyword>
<comment type="caution">
    <text evidence="1">The sequence shown here is derived from an EMBL/GenBank/DDBJ whole genome shotgun (WGS) entry which is preliminary data.</text>
</comment>
<dbReference type="EMBL" id="CATZAR010000021">
    <property type="protein sequence ID" value="CAJ0806398.1"/>
    <property type="molecule type" value="Genomic_DNA"/>
</dbReference>
<evidence type="ECO:0000313" key="1">
    <source>
        <dbReference type="EMBL" id="CAJ0806398.1"/>
    </source>
</evidence>
<sequence>MVDVNAHIRSVVLAAQEAGGKTTVVHARIVIGVSTTSTRLVLAEAVALGFLTVTKAFHADAVYQVTGKPLSDLVEEGKPLLARFEELLQVWGIPMLAPEGSPGRVHLAFS</sequence>
<name>A0ABM9JW16_9RALS</name>
<evidence type="ECO:0000313" key="2">
    <source>
        <dbReference type="Proteomes" id="UP001189773"/>
    </source>
</evidence>
<accession>A0ABM9JW16</accession>
<organism evidence="1 2">
    <name type="scientific">Ralstonia thomasii</name>
    <dbReference type="NCBI Taxonomy" id="3058596"/>
    <lineage>
        <taxon>Bacteria</taxon>
        <taxon>Pseudomonadati</taxon>
        <taxon>Pseudomonadota</taxon>
        <taxon>Betaproteobacteria</taxon>
        <taxon>Burkholderiales</taxon>
        <taxon>Burkholderiaceae</taxon>
        <taxon>Ralstonia</taxon>
    </lineage>
</organism>
<evidence type="ECO:0008006" key="3">
    <source>
        <dbReference type="Google" id="ProtNLM"/>
    </source>
</evidence>
<dbReference type="RefSeq" id="WP_012436133.1">
    <property type="nucleotide sequence ID" value="NZ_CATWDO010000003.1"/>
</dbReference>
<proteinExistence type="predicted"/>
<dbReference type="Proteomes" id="UP001189773">
    <property type="component" value="Unassembled WGS sequence"/>
</dbReference>
<protein>
    <recommendedName>
        <fullName evidence="3">Transcriptional regulator</fullName>
    </recommendedName>
</protein>
<reference evidence="1 2" key="1">
    <citation type="submission" date="2023-07" db="EMBL/GenBank/DDBJ databases">
        <authorList>
            <person name="Peeters C."/>
        </authorList>
    </citation>
    <scope>NUCLEOTIDE SEQUENCE [LARGE SCALE GENOMIC DNA]</scope>
    <source>
        <strain evidence="1 2">LMG 18095</strain>
    </source>
</reference>